<sequence length="61" mass="7244">MYFISIVLAFFWLFIFLAAGSKLYEVLKHHQKISLRDGVLIFGSLVMAVWFFVEKLFLNER</sequence>
<dbReference type="Proteomes" id="UP000189981">
    <property type="component" value="Unassembled WGS sequence"/>
</dbReference>
<organism evidence="2 3">
    <name type="scientific">Daejeonella lutea</name>
    <dbReference type="NCBI Taxonomy" id="572036"/>
    <lineage>
        <taxon>Bacteria</taxon>
        <taxon>Pseudomonadati</taxon>
        <taxon>Bacteroidota</taxon>
        <taxon>Sphingobacteriia</taxon>
        <taxon>Sphingobacteriales</taxon>
        <taxon>Sphingobacteriaceae</taxon>
        <taxon>Daejeonella</taxon>
    </lineage>
</organism>
<keyword evidence="1" id="KW-0472">Membrane</keyword>
<evidence type="ECO:0000256" key="1">
    <source>
        <dbReference type="SAM" id="Phobius"/>
    </source>
</evidence>
<gene>
    <name evidence="2" type="ORF">SAMN05661099_2007</name>
</gene>
<feature type="transmembrane region" description="Helical" evidence="1">
    <location>
        <begin position="39"/>
        <end position="58"/>
    </location>
</feature>
<keyword evidence="3" id="KW-1185">Reference proteome</keyword>
<keyword evidence="1" id="KW-1133">Transmembrane helix</keyword>
<protein>
    <submittedName>
        <fullName evidence="2">Uncharacterized protein</fullName>
    </submittedName>
</protein>
<dbReference type="AlphaFoldDB" id="A0A1T5CXR8"/>
<evidence type="ECO:0000313" key="3">
    <source>
        <dbReference type="Proteomes" id="UP000189981"/>
    </source>
</evidence>
<name>A0A1T5CXR8_9SPHI</name>
<accession>A0A1T5CXR8</accession>
<dbReference type="RefSeq" id="WP_079702551.1">
    <property type="nucleotide sequence ID" value="NZ_FUYR01000002.1"/>
</dbReference>
<reference evidence="3" key="1">
    <citation type="submission" date="2017-02" db="EMBL/GenBank/DDBJ databases">
        <authorList>
            <person name="Varghese N."/>
            <person name="Submissions S."/>
        </authorList>
    </citation>
    <scope>NUCLEOTIDE SEQUENCE [LARGE SCALE GENOMIC DNA]</scope>
    <source>
        <strain evidence="3">DSM 22385</strain>
    </source>
</reference>
<proteinExistence type="predicted"/>
<dbReference type="STRING" id="572036.SAMN05661099_2007"/>
<dbReference type="EMBL" id="FUYR01000002">
    <property type="protein sequence ID" value="SKB64254.1"/>
    <property type="molecule type" value="Genomic_DNA"/>
</dbReference>
<evidence type="ECO:0000313" key="2">
    <source>
        <dbReference type="EMBL" id="SKB64254.1"/>
    </source>
</evidence>
<keyword evidence="1" id="KW-0812">Transmembrane</keyword>